<reference evidence="2" key="1">
    <citation type="submission" date="2023-01" db="EMBL/GenBank/DDBJ databases">
        <authorList>
            <person name="Piombo E."/>
        </authorList>
    </citation>
    <scope>NUCLEOTIDE SEQUENCE</scope>
</reference>
<name>A0AA35Q8V1_9HYPO</name>
<feature type="compositionally biased region" description="Basic and acidic residues" evidence="1">
    <location>
        <begin position="533"/>
        <end position="542"/>
    </location>
</feature>
<keyword evidence="3" id="KW-1185">Reference proteome</keyword>
<feature type="compositionally biased region" description="Basic and acidic residues" evidence="1">
    <location>
        <begin position="643"/>
        <end position="652"/>
    </location>
</feature>
<proteinExistence type="predicted"/>
<comment type="caution">
    <text evidence="2">The sequence shown here is derived from an EMBL/GenBank/DDBJ whole genome shotgun (WGS) entry which is preliminary data.</text>
</comment>
<protein>
    <submittedName>
        <fullName evidence="2">Uncharacterized protein</fullName>
    </submittedName>
</protein>
<sequence length="760" mass="84995">MEAEAFTDVAKYCFLVRSESVPPIFDDEPETSNYQVADRDFLRFVDGLEKPLGEDDAPNDIFMKQVTYAQEADRAKKLCLPRCTLSTSYWWTGGRRDGDSDNPNNTLYLYDRREPAVFGMEFSRNGRPFTGYLQEHRDNDPWDKDQPCVGAVTKKGKLLLRGSTPICVPDIKLFTVTLHGGLLHIVRHYNSYNILTNGISAGINMASNKYDFERGIRTVNKLRMAAAEFWESVPASVGDLSTCAVAPDDWEPLQEKLFSFPEPREIFASLRYRFERGSAPSLPTVEPRIGDEEFRAFKGSPWTAGSDSLRIFAKYAFDHEPPPSLATKIPLTQLGLDPADPKYEPYNGYVPSNLFISVEEDGYKNDRKLIASAMSSANFTKRAIRLVKKKKLPFFENLVASAVVVKKHEMHIWLFYLRGFGREADWTLYTIEHFPLGESREEFERGLRALAMVRKAAAQIQQRLCADVAGRCSGEIHVPAEPDRMEVSRSEDEGICKVNDTMAWIDLGAEVLSGDSAALEVETNAASQRGQKRGRDEDEAPRTMKHRRIIKTMPQARPGDDAGSVGPAAADTKANSASQDGQNRRRDEDDGETHRPVNTGIMIGTRSGSGSMFGGSMFGGGGGIFDGPVPVDMKTYPTSQDGQNRKQDEDKGGTPQTATTGTMRECQPSDGPAPLDMKANPASQDGRNRRREEDDDETPRPANFASKKDLKRRRDEEEEEEEEKEEEKEEGVPHPAENYRRPGVDASSRKKVKVEGDHDE</sequence>
<evidence type="ECO:0000256" key="1">
    <source>
        <dbReference type="SAM" id="MobiDB-lite"/>
    </source>
</evidence>
<gene>
    <name evidence="2" type="ORF">CCHLO57077_00013273</name>
</gene>
<feature type="region of interest" description="Disordered" evidence="1">
    <location>
        <begin position="624"/>
        <end position="760"/>
    </location>
</feature>
<feature type="region of interest" description="Disordered" evidence="1">
    <location>
        <begin position="522"/>
        <end position="608"/>
    </location>
</feature>
<dbReference type="AlphaFoldDB" id="A0AA35Q8V1"/>
<evidence type="ECO:0000313" key="2">
    <source>
        <dbReference type="EMBL" id="CAI6095219.1"/>
    </source>
</evidence>
<evidence type="ECO:0000313" key="3">
    <source>
        <dbReference type="Proteomes" id="UP001160390"/>
    </source>
</evidence>
<feature type="compositionally biased region" description="Basic and acidic residues" evidence="1">
    <location>
        <begin position="706"/>
        <end position="715"/>
    </location>
</feature>
<dbReference type="Proteomes" id="UP001160390">
    <property type="component" value="Unassembled WGS sequence"/>
</dbReference>
<feature type="compositionally biased region" description="Basic and acidic residues" evidence="1">
    <location>
        <begin position="582"/>
        <end position="595"/>
    </location>
</feature>
<accession>A0AA35Q8V1</accession>
<dbReference type="EMBL" id="CABFNP030001262">
    <property type="protein sequence ID" value="CAI6095219.1"/>
    <property type="molecule type" value="Genomic_DNA"/>
</dbReference>
<organism evidence="2 3">
    <name type="scientific">Clonostachys chloroleuca</name>
    <dbReference type="NCBI Taxonomy" id="1926264"/>
    <lineage>
        <taxon>Eukaryota</taxon>
        <taxon>Fungi</taxon>
        <taxon>Dikarya</taxon>
        <taxon>Ascomycota</taxon>
        <taxon>Pezizomycotina</taxon>
        <taxon>Sordariomycetes</taxon>
        <taxon>Hypocreomycetidae</taxon>
        <taxon>Hypocreales</taxon>
        <taxon>Bionectriaceae</taxon>
        <taxon>Clonostachys</taxon>
    </lineage>
</organism>
<feature type="compositionally biased region" description="Acidic residues" evidence="1">
    <location>
        <begin position="716"/>
        <end position="729"/>
    </location>
</feature>